<accession>A0ABQ4UB85</accession>
<comment type="caution">
    <text evidence="2">The sequence shown here is derived from an EMBL/GenBank/DDBJ whole genome shotgun (WGS) entry which is preliminary data.</text>
</comment>
<organism evidence="2 3">
    <name type="scientific">Methylorubrum aminovorans</name>
    <dbReference type="NCBI Taxonomy" id="269069"/>
    <lineage>
        <taxon>Bacteria</taxon>
        <taxon>Pseudomonadati</taxon>
        <taxon>Pseudomonadota</taxon>
        <taxon>Alphaproteobacteria</taxon>
        <taxon>Hyphomicrobiales</taxon>
        <taxon>Methylobacteriaceae</taxon>
        <taxon>Methylorubrum</taxon>
    </lineage>
</organism>
<keyword evidence="3" id="KW-1185">Reference proteome</keyword>
<dbReference type="Proteomes" id="UP001055039">
    <property type="component" value="Unassembled WGS sequence"/>
</dbReference>
<feature type="region of interest" description="Disordered" evidence="1">
    <location>
        <begin position="70"/>
        <end position="90"/>
    </location>
</feature>
<sequence>MNASLSFAELQRLERLVEWNENSARSCDGLVAGLEREGLLEAAKNNRSRAKAHSDTARFLTRLLPRHDSEATTFRDHLKPKERAQIRAPP</sequence>
<reference evidence="2" key="2">
    <citation type="submission" date="2021-08" db="EMBL/GenBank/DDBJ databases">
        <authorList>
            <person name="Tani A."/>
            <person name="Ola A."/>
            <person name="Ogura Y."/>
            <person name="Katsura K."/>
            <person name="Hayashi T."/>
        </authorList>
    </citation>
    <scope>NUCLEOTIDE SEQUENCE</scope>
    <source>
        <strain evidence="2">NBRC 15686</strain>
    </source>
</reference>
<protein>
    <submittedName>
        <fullName evidence="2">Uncharacterized protein</fullName>
    </submittedName>
</protein>
<evidence type="ECO:0000313" key="2">
    <source>
        <dbReference type="EMBL" id="GJE63728.1"/>
    </source>
</evidence>
<reference evidence="2" key="1">
    <citation type="journal article" date="2021" name="Front. Microbiol.">
        <title>Comprehensive Comparative Genomics and Phenotyping of Methylobacterium Species.</title>
        <authorList>
            <person name="Alessa O."/>
            <person name="Ogura Y."/>
            <person name="Fujitani Y."/>
            <person name="Takami H."/>
            <person name="Hayashi T."/>
            <person name="Sahin N."/>
            <person name="Tani A."/>
        </authorList>
    </citation>
    <scope>NUCLEOTIDE SEQUENCE</scope>
    <source>
        <strain evidence="2">NBRC 15686</strain>
    </source>
</reference>
<name>A0ABQ4UB85_9HYPH</name>
<dbReference type="RefSeq" id="WP_238222727.1">
    <property type="nucleotide sequence ID" value="NZ_BAAADH010000001.1"/>
</dbReference>
<proteinExistence type="predicted"/>
<evidence type="ECO:0000313" key="3">
    <source>
        <dbReference type="Proteomes" id="UP001055039"/>
    </source>
</evidence>
<dbReference type="EMBL" id="BPRC01000001">
    <property type="protein sequence ID" value="GJE63728.1"/>
    <property type="molecule type" value="Genomic_DNA"/>
</dbReference>
<evidence type="ECO:0000256" key="1">
    <source>
        <dbReference type="SAM" id="MobiDB-lite"/>
    </source>
</evidence>
<gene>
    <name evidence="2" type="ORF">LNAOJCKE_0926</name>
</gene>